<dbReference type="KEGG" id="uvi:66065548"/>
<organism evidence="3 4">
    <name type="scientific">Ustilaginoidea virens</name>
    <name type="common">Rice false smut fungus</name>
    <name type="synonym">Villosiclava virens</name>
    <dbReference type="NCBI Taxonomy" id="1159556"/>
    <lineage>
        <taxon>Eukaryota</taxon>
        <taxon>Fungi</taxon>
        <taxon>Dikarya</taxon>
        <taxon>Ascomycota</taxon>
        <taxon>Pezizomycotina</taxon>
        <taxon>Sordariomycetes</taxon>
        <taxon>Hypocreomycetidae</taxon>
        <taxon>Hypocreales</taxon>
        <taxon>Clavicipitaceae</taxon>
        <taxon>Ustilaginoidea</taxon>
    </lineage>
</organism>
<protein>
    <submittedName>
        <fullName evidence="3">Uncharacterized protein</fullName>
    </submittedName>
</protein>
<name>A0A8E5HS27_USTVR</name>
<dbReference type="AlphaFoldDB" id="A0A8E5HS27"/>
<reference evidence="3" key="1">
    <citation type="submission" date="2020-03" db="EMBL/GenBank/DDBJ databases">
        <title>A mixture of massive structural variations and highly conserved coding sequences in Ustilaginoidea virens genome.</title>
        <authorList>
            <person name="Zhang K."/>
            <person name="Zhao Z."/>
            <person name="Zhang Z."/>
            <person name="Li Y."/>
            <person name="Hsiang T."/>
            <person name="Sun W."/>
        </authorList>
    </citation>
    <scope>NUCLEOTIDE SEQUENCE</scope>
    <source>
        <strain evidence="3">UV-8b</strain>
    </source>
</reference>
<feature type="region of interest" description="Disordered" evidence="1">
    <location>
        <begin position="30"/>
        <end position="50"/>
    </location>
</feature>
<feature type="signal peptide" evidence="2">
    <location>
        <begin position="1"/>
        <end position="19"/>
    </location>
</feature>
<dbReference type="RefSeq" id="XP_042998202.1">
    <property type="nucleotide sequence ID" value="XM_043142268.1"/>
</dbReference>
<dbReference type="Proteomes" id="UP000027002">
    <property type="component" value="Chromosome 4"/>
</dbReference>
<feature type="chain" id="PRO_5034819454" evidence="2">
    <location>
        <begin position="20"/>
        <end position="239"/>
    </location>
</feature>
<evidence type="ECO:0000256" key="2">
    <source>
        <dbReference type="SAM" id="SignalP"/>
    </source>
</evidence>
<dbReference type="GeneID" id="66065548"/>
<evidence type="ECO:0000256" key="1">
    <source>
        <dbReference type="SAM" id="MobiDB-lite"/>
    </source>
</evidence>
<proteinExistence type="predicted"/>
<accession>A0A8E5HS27</accession>
<gene>
    <name evidence="3" type="ORF">UV8b_04770</name>
</gene>
<evidence type="ECO:0000313" key="4">
    <source>
        <dbReference type="Proteomes" id="UP000027002"/>
    </source>
</evidence>
<keyword evidence="2" id="KW-0732">Signal</keyword>
<dbReference type="EMBL" id="CP072756">
    <property type="protein sequence ID" value="QUC20529.1"/>
    <property type="molecule type" value="Genomic_DNA"/>
</dbReference>
<evidence type="ECO:0000313" key="3">
    <source>
        <dbReference type="EMBL" id="QUC20529.1"/>
    </source>
</evidence>
<keyword evidence="4" id="KW-1185">Reference proteome</keyword>
<sequence length="239" mass="25450">MRLHTALAAALLPAAHSAAVPAAVPAAAPAAAPAAPGSGDHQVLHPQSDWSSRNCKEGTFLPGGAEWLLASASCSGRDFPNFAAVCSSSHDFGNPSARTIISGKCPKGQVCLQYHSYSLYSQPMYDVACGPADHMIHFPVDTYAHGPHSMCGPAWTNDKDQHMHANFVINIYNEHQTDIEPAPSIIYLVGGRVKGSYRNEAVMQQQIDVPPHGAVKVCVGGKPGQLLHVRAGMYNVFWS</sequence>